<dbReference type="InterPro" id="IPR045339">
    <property type="entry name" value="DUF6534"/>
</dbReference>
<feature type="transmembrane region" description="Helical" evidence="1">
    <location>
        <begin position="34"/>
        <end position="59"/>
    </location>
</feature>
<dbReference type="PANTHER" id="PTHR40465">
    <property type="entry name" value="CHROMOSOME 1, WHOLE GENOME SHOTGUN SEQUENCE"/>
    <property type="match status" value="1"/>
</dbReference>
<keyword evidence="4" id="KW-1185">Reference proteome</keyword>
<sequence length="337" mass="37703">MSQDRPFSLVHGVRMPSSFVAEAGPDLPSLDPTIGAMFLGETIALILYGTSNLQTIIYFKQYPKDWWFYRLSIAVLWVLDSLHIAFTTHSIYFYTVNSFGDYLALLKFVWSFKLGLLLYNMIVLCVHIVYCVRLWMLGRYFHRVVPWFITVIVAGICAASIVFCRDVYTISYITEIDEISLTIEAGLVTTATVDIIISFAMSYYLLKGRTASTSFFSTNIKLEALMRLVLISGLGTSVLVIASLITFLVLPGTLIFASIGVVVPKLYINSLLAMFNARERRLQETLGSVSLPPTSRVQGDENMTGTIPLTIISDVISDDLIFNNSKSQQQFHSSESV</sequence>
<keyword evidence="1" id="KW-1133">Transmembrane helix</keyword>
<evidence type="ECO:0000256" key="1">
    <source>
        <dbReference type="SAM" id="Phobius"/>
    </source>
</evidence>
<proteinExistence type="predicted"/>
<evidence type="ECO:0000313" key="3">
    <source>
        <dbReference type="EMBL" id="PBK73239.1"/>
    </source>
</evidence>
<organism evidence="3 4">
    <name type="scientific">Armillaria solidipes</name>
    <dbReference type="NCBI Taxonomy" id="1076256"/>
    <lineage>
        <taxon>Eukaryota</taxon>
        <taxon>Fungi</taxon>
        <taxon>Dikarya</taxon>
        <taxon>Basidiomycota</taxon>
        <taxon>Agaricomycotina</taxon>
        <taxon>Agaricomycetes</taxon>
        <taxon>Agaricomycetidae</taxon>
        <taxon>Agaricales</taxon>
        <taxon>Marasmiineae</taxon>
        <taxon>Physalacriaceae</taxon>
        <taxon>Armillaria</taxon>
    </lineage>
</organism>
<feature type="transmembrane region" description="Helical" evidence="1">
    <location>
        <begin position="114"/>
        <end position="132"/>
    </location>
</feature>
<feature type="transmembrane region" description="Helical" evidence="1">
    <location>
        <begin position="183"/>
        <end position="206"/>
    </location>
</feature>
<evidence type="ECO:0000313" key="4">
    <source>
        <dbReference type="Proteomes" id="UP000218334"/>
    </source>
</evidence>
<feature type="transmembrane region" description="Helical" evidence="1">
    <location>
        <begin position="227"/>
        <end position="249"/>
    </location>
</feature>
<reference evidence="4" key="1">
    <citation type="journal article" date="2017" name="Nat. Ecol. Evol.">
        <title>Genome expansion and lineage-specific genetic innovations in the forest pathogenic fungi Armillaria.</title>
        <authorList>
            <person name="Sipos G."/>
            <person name="Prasanna A.N."/>
            <person name="Walter M.C."/>
            <person name="O'Connor E."/>
            <person name="Balint B."/>
            <person name="Krizsan K."/>
            <person name="Kiss B."/>
            <person name="Hess J."/>
            <person name="Varga T."/>
            <person name="Slot J."/>
            <person name="Riley R."/>
            <person name="Boka B."/>
            <person name="Rigling D."/>
            <person name="Barry K."/>
            <person name="Lee J."/>
            <person name="Mihaltcheva S."/>
            <person name="LaButti K."/>
            <person name="Lipzen A."/>
            <person name="Waldron R."/>
            <person name="Moloney N.M."/>
            <person name="Sperisen C."/>
            <person name="Kredics L."/>
            <person name="Vagvoelgyi C."/>
            <person name="Patrignani A."/>
            <person name="Fitzpatrick D."/>
            <person name="Nagy I."/>
            <person name="Doyle S."/>
            <person name="Anderson J.B."/>
            <person name="Grigoriev I.V."/>
            <person name="Gueldener U."/>
            <person name="Muensterkoetter M."/>
            <person name="Nagy L.G."/>
        </authorList>
    </citation>
    <scope>NUCLEOTIDE SEQUENCE [LARGE SCALE GENOMIC DNA]</scope>
    <source>
        <strain evidence="4">28-4</strain>
    </source>
</reference>
<dbReference type="Pfam" id="PF20152">
    <property type="entry name" value="DUF6534"/>
    <property type="match status" value="1"/>
</dbReference>
<dbReference type="EMBL" id="KZ293420">
    <property type="protein sequence ID" value="PBK73239.1"/>
    <property type="molecule type" value="Genomic_DNA"/>
</dbReference>
<feature type="domain" description="DUF6534" evidence="2">
    <location>
        <begin position="191"/>
        <end position="279"/>
    </location>
</feature>
<dbReference type="AlphaFoldDB" id="A0A2H3BQW0"/>
<protein>
    <recommendedName>
        <fullName evidence="2">DUF6534 domain-containing protein</fullName>
    </recommendedName>
</protein>
<dbReference type="PANTHER" id="PTHR40465:SF1">
    <property type="entry name" value="DUF6534 DOMAIN-CONTAINING PROTEIN"/>
    <property type="match status" value="1"/>
</dbReference>
<keyword evidence="1" id="KW-0812">Transmembrane</keyword>
<accession>A0A2H3BQW0</accession>
<feature type="transmembrane region" description="Helical" evidence="1">
    <location>
        <begin position="255"/>
        <end position="275"/>
    </location>
</feature>
<feature type="transmembrane region" description="Helical" evidence="1">
    <location>
        <begin position="71"/>
        <end position="94"/>
    </location>
</feature>
<keyword evidence="1" id="KW-0472">Membrane</keyword>
<name>A0A2H3BQW0_9AGAR</name>
<feature type="transmembrane region" description="Helical" evidence="1">
    <location>
        <begin position="144"/>
        <end position="163"/>
    </location>
</feature>
<gene>
    <name evidence="3" type="ORF">ARMSODRAFT_1081476</name>
</gene>
<evidence type="ECO:0000259" key="2">
    <source>
        <dbReference type="Pfam" id="PF20152"/>
    </source>
</evidence>
<dbReference type="Proteomes" id="UP000218334">
    <property type="component" value="Unassembled WGS sequence"/>
</dbReference>